<dbReference type="CDD" id="cd20746">
    <property type="entry name" value="FIX_Ntox15_NUC_DUF4112_RhsA-like"/>
    <property type="match status" value="1"/>
</dbReference>
<keyword evidence="1" id="KW-1133">Transmembrane helix</keyword>
<name>A0ABU2EQP0_9BURK</name>
<protein>
    <recommendedName>
        <fullName evidence="4">RNase toxin 15 of polymorphic toxin system</fullName>
    </recommendedName>
</protein>
<evidence type="ECO:0000313" key="2">
    <source>
        <dbReference type="EMBL" id="MDR9850160.1"/>
    </source>
</evidence>
<dbReference type="RefSeq" id="WP_134134471.1">
    <property type="nucleotide sequence ID" value="NZ_JAVLSJ010000009.1"/>
</dbReference>
<feature type="transmembrane region" description="Helical" evidence="1">
    <location>
        <begin position="63"/>
        <end position="84"/>
    </location>
</feature>
<reference evidence="2" key="1">
    <citation type="submission" date="2023-09" db="EMBL/GenBank/DDBJ databases">
        <title>Description of first Herbaspirillum huttiense subsp. nephrolepsisexaltata and Herbaspirillum huttiense subsp. lycopersicon.</title>
        <authorList>
            <person name="Poudel M."/>
            <person name="Sharma A."/>
            <person name="Goss E."/>
            <person name="Tapia J.H."/>
            <person name="Harmon C.M."/>
            <person name="Jones J.B."/>
        </authorList>
    </citation>
    <scope>NUCLEOTIDE SEQUENCE</scope>
    <source>
        <strain evidence="2">SE1</strain>
    </source>
</reference>
<keyword evidence="3" id="KW-1185">Reference proteome</keyword>
<dbReference type="InterPro" id="IPR049802">
    <property type="entry name" value="RhsC-like_FIX"/>
</dbReference>
<organism evidence="2 3">
    <name type="scientific">Herbaspirillum huttiense subsp. lycopersici</name>
    <dbReference type="NCBI Taxonomy" id="3074428"/>
    <lineage>
        <taxon>Bacteria</taxon>
        <taxon>Pseudomonadati</taxon>
        <taxon>Pseudomonadota</taxon>
        <taxon>Betaproteobacteria</taxon>
        <taxon>Burkholderiales</taxon>
        <taxon>Oxalobacteraceae</taxon>
        <taxon>Herbaspirillum</taxon>
    </lineage>
</organism>
<dbReference type="EMBL" id="JAVLSJ010000009">
    <property type="protein sequence ID" value="MDR9850160.1"/>
    <property type="molecule type" value="Genomic_DNA"/>
</dbReference>
<dbReference type="Proteomes" id="UP001246576">
    <property type="component" value="Unassembled WGS sequence"/>
</dbReference>
<evidence type="ECO:0000313" key="3">
    <source>
        <dbReference type="Proteomes" id="UP001246576"/>
    </source>
</evidence>
<evidence type="ECO:0008006" key="4">
    <source>
        <dbReference type="Google" id="ProtNLM"/>
    </source>
</evidence>
<keyword evidence="1" id="KW-0472">Membrane</keyword>
<sequence>MSEVEDAMDWFWGVLKGDFEDEQTTGQIIVGTAISMIPVLDQIADIRDLIANLLHIRKDPDDTWRWVALVITLIGLVPVLGSLLKGVFKIVFRFVKAGGKEAEKAIEAILALLRGAGKGDPVRFLKELPYDAYLKDVLKHFDDILNGLRKGIDKSIDYMSSRWLNWALGSTARRLRLVEQELQRLQRVGHEKIPDAMKALKVQVDKLLAHAKPADVKGDTNKVNTLAHSSKPLMRLEYEVAVKRIGDNITAMRKAGKSEEEIAKWANEERRSVGRKFKDATDPDLREIIYKRNTEKFGDPLGPSYEDLKRGYWIDNKGKKTEIGNGLGKTDRQISDAAARAGGDDFPWDKILEYSHAKKSGDEEAANRLLREIDRIVNKGK</sequence>
<proteinExistence type="predicted"/>
<evidence type="ECO:0000256" key="1">
    <source>
        <dbReference type="SAM" id="Phobius"/>
    </source>
</evidence>
<gene>
    <name evidence="2" type="ORF">RI048_18155</name>
</gene>
<keyword evidence="1" id="KW-0812">Transmembrane</keyword>
<accession>A0ABU2EQP0</accession>
<comment type="caution">
    <text evidence="2">The sequence shown here is derived from an EMBL/GenBank/DDBJ whole genome shotgun (WGS) entry which is preliminary data.</text>
</comment>